<evidence type="ECO:0000313" key="1">
    <source>
        <dbReference type="EMBL" id="KAG0414843.1"/>
    </source>
</evidence>
<comment type="caution">
    <text evidence="1">The sequence shown here is derived from an EMBL/GenBank/DDBJ whole genome shotgun (WGS) entry which is preliminary data.</text>
</comment>
<sequence>RLKIASRGTHQGELRGAIDMITAWWWQAKATTIQKCFRNAGFVRDAGNSENTDRRGRPTTDAAIVAAVRGSGASPLEDESHDDDEESTPEASSKDAPVFL</sequence>
<name>A0AC60P5Y4_IXOPE</name>
<organism evidence="1 2">
    <name type="scientific">Ixodes persulcatus</name>
    <name type="common">Taiga tick</name>
    <dbReference type="NCBI Taxonomy" id="34615"/>
    <lineage>
        <taxon>Eukaryota</taxon>
        <taxon>Metazoa</taxon>
        <taxon>Ecdysozoa</taxon>
        <taxon>Arthropoda</taxon>
        <taxon>Chelicerata</taxon>
        <taxon>Arachnida</taxon>
        <taxon>Acari</taxon>
        <taxon>Parasitiformes</taxon>
        <taxon>Ixodida</taxon>
        <taxon>Ixodoidea</taxon>
        <taxon>Ixodidae</taxon>
        <taxon>Ixodinae</taxon>
        <taxon>Ixodes</taxon>
    </lineage>
</organism>
<accession>A0AC60P5Y4</accession>
<dbReference type="EMBL" id="JABSTQ010011142">
    <property type="protein sequence ID" value="KAG0414843.1"/>
    <property type="molecule type" value="Genomic_DNA"/>
</dbReference>
<evidence type="ECO:0000313" key="2">
    <source>
        <dbReference type="Proteomes" id="UP000805193"/>
    </source>
</evidence>
<dbReference type="Proteomes" id="UP000805193">
    <property type="component" value="Unassembled WGS sequence"/>
</dbReference>
<keyword evidence="2" id="KW-1185">Reference proteome</keyword>
<feature type="non-terminal residue" evidence="1">
    <location>
        <position position="1"/>
    </location>
</feature>
<proteinExistence type="predicted"/>
<gene>
    <name evidence="1" type="ORF">HPB47_007985</name>
</gene>
<reference evidence="1 2" key="1">
    <citation type="journal article" date="2020" name="Cell">
        <title>Large-Scale Comparative Analyses of Tick Genomes Elucidate Their Genetic Diversity and Vector Capacities.</title>
        <authorList>
            <consortium name="Tick Genome and Microbiome Consortium (TIGMIC)"/>
            <person name="Jia N."/>
            <person name="Wang J."/>
            <person name="Shi W."/>
            <person name="Du L."/>
            <person name="Sun Y."/>
            <person name="Zhan W."/>
            <person name="Jiang J.F."/>
            <person name="Wang Q."/>
            <person name="Zhang B."/>
            <person name="Ji P."/>
            <person name="Bell-Sakyi L."/>
            <person name="Cui X.M."/>
            <person name="Yuan T.T."/>
            <person name="Jiang B.G."/>
            <person name="Yang W.F."/>
            <person name="Lam T.T."/>
            <person name="Chang Q.C."/>
            <person name="Ding S.J."/>
            <person name="Wang X.J."/>
            <person name="Zhu J.G."/>
            <person name="Ruan X.D."/>
            <person name="Zhao L."/>
            <person name="Wei J.T."/>
            <person name="Ye R.Z."/>
            <person name="Que T.C."/>
            <person name="Du C.H."/>
            <person name="Zhou Y.H."/>
            <person name="Cheng J.X."/>
            <person name="Dai P.F."/>
            <person name="Guo W.B."/>
            <person name="Han X.H."/>
            <person name="Huang E.J."/>
            <person name="Li L.F."/>
            <person name="Wei W."/>
            <person name="Gao Y.C."/>
            <person name="Liu J.Z."/>
            <person name="Shao H.Z."/>
            <person name="Wang X."/>
            <person name="Wang C.C."/>
            <person name="Yang T.C."/>
            <person name="Huo Q.B."/>
            <person name="Li W."/>
            <person name="Chen H.Y."/>
            <person name="Chen S.E."/>
            <person name="Zhou L.G."/>
            <person name="Ni X.B."/>
            <person name="Tian J.H."/>
            <person name="Sheng Y."/>
            <person name="Liu T."/>
            <person name="Pan Y.S."/>
            <person name="Xia L.Y."/>
            <person name="Li J."/>
            <person name="Zhao F."/>
            <person name="Cao W.C."/>
        </authorList>
    </citation>
    <scope>NUCLEOTIDE SEQUENCE [LARGE SCALE GENOMIC DNA]</scope>
    <source>
        <strain evidence="1">Iper-2018</strain>
    </source>
</reference>
<protein>
    <submittedName>
        <fullName evidence="1">Uncharacterized protein</fullName>
    </submittedName>
</protein>